<dbReference type="InterPro" id="IPR000182">
    <property type="entry name" value="GNAT_dom"/>
</dbReference>
<dbReference type="STRING" id="999415.HMPREF9943_00527"/>
<reference evidence="2 3" key="1">
    <citation type="submission" date="2013-02" db="EMBL/GenBank/DDBJ databases">
        <title>The Genome Sequence of Lactobacillus catenaformis F0143.</title>
        <authorList>
            <consortium name="The Broad Institute Genome Sequencing Platform"/>
            <person name="Earl A."/>
            <person name="Ward D."/>
            <person name="Feldgarden M."/>
            <person name="Gevers D."/>
            <person name="Izard J."/>
            <person name="Blanton J.M."/>
            <person name="Mathney J."/>
            <person name="Dewhirst F.E."/>
            <person name="Young S.K."/>
            <person name="Zeng Q."/>
            <person name="Gargeya S."/>
            <person name="Fitzgerald M."/>
            <person name="Haas B."/>
            <person name="Abouelleil A."/>
            <person name="Alvarado L."/>
            <person name="Arachchi H.M."/>
            <person name="Berlin A."/>
            <person name="Chapman S.B."/>
            <person name="Gearin G."/>
            <person name="Goldberg J."/>
            <person name="Griggs A."/>
            <person name="Gujja S."/>
            <person name="Hansen M."/>
            <person name="Heiman D."/>
            <person name="Howarth C."/>
            <person name="Larimer J."/>
            <person name="Lui A."/>
            <person name="MacDonald P.J.P."/>
            <person name="McCowen C."/>
            <person name="Montmayeur A."/>
            <person name="Murphy C."/>
            <person name="Neiman D."/>
            <person name="Pearson M."/>
            <person name="Priest M."/>
            <person name="Roberts A."/>
            <person name="Saif S."/>
            <person name="Shea T."/>
            <person name="Sisk P."/>
            <person name="Stolte C."/>
            <person name="Sykes S."/>
            <person name="Wortman J."/>
            <person name="Nusbaum C."/>
            <person name="Birren B."/>
        </authorList>
    </citation>
    <scope>NUCLEOTIDE SEQUENCE [LARGE SCALE GENOMIC DNA]</scope>
    <source>
        <strain evidence="2 3">OT 569</strain>
    </source>
</reference>
<dbReference type="InterPro" id="IPR016181">
    <property type="entry name" value="Acyl_CoA_acyltransferase"/>
</dbReference>
<accession>M2Q4I5</accession>
<gene>
    <name evidence="2" type="ORF">HMPREF9943_00527</name>
</gene>
<protein>
    <recommendedName>
        <fullName evidence="1">N-acetyltransferase domain-containing protein</fullName>
    </recommendedName>
</protein>
<dbReference type="Gene3D" id="3.40.630.30">
    <property type="match status" value="1"/>
</dbReference>
<dbReference type="Proteomes" id="UP000011758">
    <property type="component" value="Unassembled WGS sequence"/>
</dbReference>
<dbReference type="AlphaFoldDB" id="M2Q4I5"/>
<dbReference type="BioCyc" id="ECAT999415-HMP:GTTI-545-MONOMER"/>
<comment type="caution">
    <text evidence="2">The sequence shown here is derived from an EMBL/GenBank/DDBJ whole genome shotgun (WGS) entry which is preliminary data.</text>
</comment>
<dbReference type="EMBL" id="AGEJ01000010">
    <property type="protein sequence ID" value="EMD17156.1"/>
    <property type="molecule type" value="Genomic_DNA"/>
</dbReference>
<evidence type="ECO:0000313" key="2">
    <source>
        <dbReference type="EMBL" id="EMD17156.1"/>
    </source>
</evidence>
<sequence length="202" mass="23804">MNQYIIRKASINDTAQIRDIYSYYCLYTAITFEYNVPSLKEMEKRIVQTLEKYPYIVAVSDNKIIGYAYAGMFKERDAYNWSVEASIYVNHKFRHNGVGKTLYQRLEALCLKIHIINMNACISSPIVPNQYLDNSSIDFHVSMGYKTVGEFHQIGYKFDQWYNMIWMEKFIADHNKPLPVRLFSSLNKKDLEMCGVETNEFY</sequence>
<dbReference type="SUPFAM" id="SSF55729">
    <property type="entry name" value="Acyl-CoA N-acyltransferases (Nat)"/>
    <property type="match status" value="1"/>
</dbReference>
<feature type="domain" description="N-acetyltransferase" evidence="1">
    <location>
        <begin position="4"/>
        <end position="172"/>
    </location>
</feature>
<keyword evidence="3" id="KW-1185">Reference proteome</keyword>
<dbReference type="PANTHER" id="PTHR43072:SF8">
    <property type="entry name" value="ACYLTRANSFERASE FABY-RELATED"/>
    <property type="match status" value="1"/>
</dbReference>
<dbReference type="PANTHER" id="PTHR43072">
    <property type="entry name" value="N-ACETYLTRANSFERASE"/>
    <property type="match status" value="1"/>
</dbReference>
<dbReference type="OrthoDB" id="9798006at2"/>
<dbReference type="RefSeq" id="WP_004801730.1">
    <property type="nucleotide sequence ID" value="NZ_AUGJ01000003.1"/>
</dbReference>
<name>M2Q4I5_9FIRM</name>
<dbReference type="eggNOG" id="COG1247">
    <property type="taxonomic scope" value="Bacteria"/>
</dbReference>
<dbReference type="CDD" id="cd04301">
    <property type="entry name" value="NAT_SF"/>
    <property type="match status" value="1"/>
</dbReference>
<dbReference type="Pfam" id="PF13420">
    <property type="entry name" value="Acetyltransf_4"/>
    <property type="match status" value="1"/>
</dbReference>
<organism evidence="2 3">
    <name type="scientific">Eggerthia catenaformis OT 569 = DSM 20559</name>
    <dbReference type="NCBI Taxonomy" id="999415"/>
    <lineage>
        <taxon>Bacteria</taxon>
        <taxon>Bacillati</taxon>
        <taxon>Bacillota</taxon>
        <taxon>Erysipelotrichia</taxon>
        <taxon>Erysipelotrichales</taxon>
        <taxon>Coprobacillaceae</taxon>
        <taxon>Eggerthia</taxon>
    </lineage>
</organism>
<dbReference type="GO" id="GO:0016747">
    <property type="term" value="F:acyltransferase activity, transferring groups other than amino-acyl groups"/>
    <property type="evidence" value="ECO:0007669"/>
    <property type="project" value="InterPro"/>
</dbReference>
<dbReference type="PROSITE" id="PS51186">
    <property type="entry name" value="GNAT"/>
    <property type="match status" value="1"/>
</dbReference>
<evidence type="ECO:0000259" key="1">
    <source>
        <dbReference type="PROSITE" id="PS51186"/>
    </source>
</evidence>
<proteinExistence type="predicted"/>
<dbReference type="PATRIC" id="fig|999415.3.peg.525"/>
<evidence type="ECO:0000313" key="3">
    <source>
        <dbReference type="Proteomes" id="UP000011758"/>
    </source>
</evidence>